<dbReference type="InterPro" id="IPR036908">
    <property type="entry name" value="RlpA-like_sf"/>
</dbReference>
<keyword evidence="1" id="KW-0732">Signal</keyword>
<evidence type="ECO:0008006" key="4">
    <source>
        <dbReference type="Google" id="ProtNLM"/>
    </source>
</evidence>
<dbReference type="Gene3D" id="2.40.40.10">
    <property type="entry name" value="RlpA-like domain"/>
    <property type="match status" value="1"/>
</dbReference>
<organism evidence="2 3">
    <name type="scientific">Marasmius oreades</name>
    <name type="common">fairy-ring Marasmius</name>
    <dbReference type="NCBI Taxonomy" id="181124"/>
    <lineage>
        <taxon>Eukaryota</taxon>
        <taxon>Fungi</taxon>
        <taxon>Dikarya</taxon>
        <taxon>Basidiomycota</taxon>
        <taxon>Agaricomycotina</taxon>
        <taxon>Agaricomycetes</taxon>
        <taxon>Agaricomycetidae</taxon>
        <taxon>Agaricales</taxon>
        <taxon>Marasmiineae</taxon>
        <taxon>Marasmiaceae</taxon>
        <taxon>Marasmius</taxon>
    </lineage>
</organism>
<evidence type="ECO:0000313" key="3">
    <source>
        <dbReference type="Proteomes" id="UP001049176"/>
    </source>
</evidence>
<dbReference type="InterPro" id="IPR051477">
    <property type="entry name" value="Expansin_CellWall"/>
</dbReference>
<comment type="caution">
    <text evidence="2">The sequence shown here is derived from an EMBL/GenBank/DDBJ whole genome shotgun (WGS) entry which is preliminary data.</text>
</comment>
<evidence type="ECO:0000256" key="1">
    <source>
        <dbReference type="ARBA" id="ARBA00022729"/>
    </source>
</evidence>
<name>A0A9P7RN92_9AGAR</name>
<dbReference type="SUPFAM" id="SSF50685">
    <property type="entry name" value="Barwin-like endoglucanases"/>
    <property type="match status" value="1"/>
</dbReference>
<dbReference type="PANTHER" id="PTHR31836">
    <property type="match status" value="1"/>
</dbReference>
<gene>
    <name evidence="2" type="ORF">E1B28_002391</name>
</gene>
<dbReference type="KEGG" id="more:E1B28_002391"/>
<dbReference type="CDD" id="cd22191">
    <property type="entry name" value="DPBB_RlpA_EXP_N-like"/>
    <property type="match status" value="1"/>
</dbReference>
<dbReference type="AlphaFoldDB" id="A0A9P7RN92"/>
<dbReference type="EMBL" id="CM032190">
    <property type="protein sequence ID" value="KAG7086437.1"/>
    <property type="molecule type" value="Genomic_DNA"/>
</dbReference>
<reference evidence="2" key="1">
    <citation type="journal article" date="2021" name="Genome Biol. Evol.">
        <title>The assembled and annotated genome of the fairy-ring fungus Marasmius oreades.</title>
        <authorList>
            <person name="Hiltunen M."/>
            <person name="Ament-Velasquez S.L."/>
            <person name="Johannesson H."/>
        </authorList>
    </citation>
    <scope>NUCLEOTIDE SEQUENCE</scope>
    <source>
        <strain evidence="2">03SP1</strain>
    </source>
</reference>
<dbReference type="GeneID" id="66071467"/>
<protein>
    <recommendedName>
        <fullName evidence="4">RlpA-like double-psi beta-barrel-protein domain-containing protein-containing protein</fullName>
    </recommendedName>
</protein>
<proteinExistence type="predicted"/>
<dbReference type="OrthoDB" id="623670at2759"/>
<sequence>MTTSFHLHIFSVSTFDPFDYLIIMAFRVKFTYGYRPVTTFSEMIHTYQQAIRKILSRLGPYFTLSFMEIRELLTAACSGIKEQPTSCSTFHPPSLLRSKRIIVHLTRPHLYLSLFPTLQRSTYHFTMVRLATLFFLVASLYTVLAVPVPSNSSTGDSLEQRSQFWGRATFFYVGLGNCGWNSVDSDWVVALSLGSNYDNGAHCGRNVRVNANGVSRTATVVDSCPSCGWGDLDMSPSFFQNFASLDAGVFQMSWDWA</sequence>
<keyword evidence="3" id="KW-1185">Reference proteome</keyword>
<dbReference type="Proteomes" id="UP001049176">
    <property type="component" value="Chromosome 10"/>
</dbReference>
<dbReference type="RefSeq" id="XP_043002908.1">
    <property type="nucleotide sequence ID" value="XM_043159308.1"/>
</dbReference>
<evidence type="ECO:0000313" key="2">
    <source>
        <dbReference type="EMBL" id="KAG7086437.1"/>
    </source>
</evidence>
<accession>A0A9P7RN92</accession>
<dbReference type="PANTHER" id="PTHR31836:SF28">
    <property type="entry name" value="SRCR DOMAIN-CONTAINING PROTEIN-RELATED"/>
    <property type="match status" value="1"/>
</dbReference>